<reference evidence="2 3" key="1">
    <citation type="journal article" date="2004" name="Int. J. Syst. Evol. Microbiol.">
        <title>Kaistella koreensis gen. nov., sp. nov., a novel member of the Chryseobacterium-Bergeyella-Riemerella branch.</title>
        <authorList>
            <person name="Kim M.K."/>
            <person name="Im W.T."/>
            <person name="Shin Y.K."/>
            <person name="Lim J.H."/>
            <person name="Kim S.H."/>
            <person name="Lee B.C."/>
            <person name="Park M.Y."/>
            <person name="Lee K.Y."/>
            <person name="Lee S.T."/>
        </authorList>
    </citation>
    <scope>NUCLEOTIDE SEQUENCE [LARGE SCALE GENOMIC DNA]</scope>
    <source>
        <strain evidence="2 3">CCUG 49689</strain>
    </source>
</reference>
<gene>
    <name evidence="2" type="ORF">ACM44_12180</name>
</gene>
<comment type="caution">
    <text evidence="2">The sequence shown here is derived from an EMBL/GenBank/DDBJ whole genome shotgun (WGS) entry which is preliminary data.</text>
</comment>
<protein>
    <recommendedName>
        <fullName evidence="4">PLAT domain-containing protein</fullName>
    </recommendedName>
</protein>
<evidence type="ECO:0000313" key="2">
    <source>
        <dbReference type="EMBL" id="KMQ70465.1"/>
    </source>
</evidence>
<name>A0A0J7LMZ8_9FLAO</name>
<organism evidence="2 3">
    <name type="scientific">Chryseobacterium koreense CCUG 49689</name>
    <dbReference type="NCBI Taxonomy" id="1304281"/>
    <lineage>
        <taxon>Bacteria</taxon>
        <taxon>Pseudomonadati</taxon>
        <taxon>Bacteroidota</taxon>
        <taxon>Flavobacteriia</taxon>
        <taxon>Flavobacteriales</taxon>
        <taxon>Weeksellaceae</taxon>
        <taxon>Chryseobacterium group</taxon>
        <taxon>Chryseobacterium</taxon>
    </lineage>
</organism>
<evidence type="ECO:0000256" key="1">
    <source>
        <dbReference type="SAM" id="SignalP"/>
    </source>
</evidence>
<proteinExistence type="predicted"/>
<dbReference type="EMBL" id="LFNG01000018">
    <property type="protein sequence ID" value="KMQ70465.1"/>
    <property type="molecule type" value="Genomic_DNA"/>
</dbReference>
<dbReference type="RefSeq" id="WP_048500325.1">
    <property type="nucleotide sequence ID" value="NZ_LFNG01000018.1"/>
</dbReference>
<keyword evidence="3" id="KW-1185">Reference proteome</keyword>
<evidence type="ECO:0008006" key="4">
    <source>
        <dbReference type="Google" id="ProtNLM"/>
    </source>
</evidence>
<accession>A0A0J7LMZ8</accession>
<dbReference type="Proteomes" id="UP000035900">
    <property type="component" value="Unassembled WGS sequence"/>
</dbReference>
<evidence type="ECO:0000313" key="3">
    <source>
        <dbReference type="Proteomes" id="UP000035900"/>
    </source>
</evidence>
<feature type="chain" id="PRO_5005290869" description="PLAT domain-containing protein" evidence="1">
    <location>
        <begin position="27"/>
        <end position="121"/>
    </location>
</feature>
<sequence>MKNVFQKLAITFCLILVAAFSSTLKAQDYEVYDGKEFSVMFTVRNGTAENVKFASRGAKTWTEFEVLESRNGNKAVFNAFVIDGQLNGYQIDYYEDGYIWVFNIDDNRKAIGAGWKLTLRQ</sequence>
<feature type="signal peptide" evidence="1">
    <location>
        <begin position="1"/>
        <end position="26"/>
    </location>
</feature>
<dbReference type="PATRIC" id="fig|1304281.5.peg.2625"/>
<keyword evidence="1" id="KW-0732">Signal</keyword>
<dbReference type="AlphaFoldDB" id="A0A0J7LMZ8"/>
<dbReference type="OrthoDB" id="1409865at2"/>